<proteinExistence type="predicted"/>
<sequence length="73" mass="8265">MLGGSTTGEMDYRIGGAREGGGNERKCSEWCWGRFVSDSVIREFQYPAQSKRCLNRFEGKYFIQSVSTEPEMG</sequence>
<protein>
    <submittedName>
        <fullName evidence="2">Uncharacterized protein</fullName>
    </submittedName>
</protein>
<gene>
    <name evidence="2" type="ORF">CEXT_386431</name>
</gene>
<feature type="region of interest" description="Disordered" evidence="1">
    <location>
        <begin position="1"/>
        <end position="25"/>
    </location>
</feature>
<evidence type="ECO:0000313" key="3">
    <source>
        <dbReference type="Proteomes" id="UP001054945"/>
    </source>
</evidence>
<organism evidence="2 3">
    <name type="scientific">Caerostris extrusa</name>
    <name type="common">Bark spider</name>
    <name type="synonym">Caerostris bankana</name>
    <dbReference type="NCBI Taxonomy" id="172846"/>
    <lineage>
        <taxon>Eukaryota</taxon>
        <taxon>Metazoa</taxon>
        <taxon>Ecdysozoa</taxon>
        <taxon>Arthropoda</taxon>
        <taxon>Chelicerata</taxon>
        <taxon>Arachnida</taxon>
        <taxon>Araneae</taxon>
        <taxon>Araneomorphae</taxon>
        <taxon>Entelegynae</taxon>
        <taxon>Araneoidea</taxon>
        <taxon>Araneidae</taxon>
        <taxon>Caerostris</taxon>
    </lineage>
</organism>
<comment type="caution">
    <text evidence="2">The sequence shown here is derived from an EMBL/GenBank/DDBJ whole genome shotgun (WGS) entry which is preliminary data.</text>
</comment>
<dbReference type="EMBL" id="BPLR01015750">
    <property type="protein sequence ID" value="GIY78363.1"/>
    <property type="molecule type" value="Genomic_DNA"/>
</dbReference>
<evidence type="ECO:0000256" key="1">
    <source>
        <dbReference type="SAM" id="MobiDB-lite"/>
    </source>
</evidence>
<dbReference type="AlphaFoldDB" id="A0AAV4W9S9"/>
<dbReference type="Proteomes" id="UP001054945">
    <property type="component" value="Unassembled WGS sequence"/>
</dbReference>
<evidence type="ECO:0000313" key="2">
    <source>
        <dbReference type="EMBL" id="GIY78363.1"/>
    </source>
</evidence>
<keyword evidence="3" id="KW-1185">Reference proteome</keyword>
<name>A0AAV4W9S9_CAEEX</name>
<accession>A0AAV4W9S9</accession>
<reference evidence="2 3" key="1">
    <citation type="submission" date="2021-06" db="EMBL/GenBank/DDBJ databases">
        <title>Caerostris extrusa draft genome.</title>
        <authorList>
            <person name="Kono N."/>
            <person name="Arakawa K."/>
        </authorList>
    </citation>
    <scope>NUCLEOTIDE SEQUENCE [LARGE SCALE GENOMIC DNA]</scope>
</reference>